<evidence type="ECO:0000313" key="1">
    <source>
        <dbReference type="EMBL" id="GFH36573.1"/>
    </source>
</evidence>
<reference evidence="1 2" key="1">
    <citation type="submission" date="2020-02" db="EMBL/GenBank/DDBJ databases">
        <title>Whole Genome Shotgun Sequence of Streptomyces sp. strain CWH03.</title>
        <authorList>
            <person name="Dohra H."/>
            <person name="Kodani S."/>
            <person name="Yamamura H."/>
        </authorList>
    </citation>
    <scope>NUCLEOTIDE SEQUENCE [LARGE SCALE GENOMIC DNA]</scope>
    <source>
        <strain evidence="1 2">CWH03</strain>
    </source>
</reference>
<dbReference type="RefSeq" id="WP_173264416.1">
    <property type="nucleotide sequence ID" value="NZ_BLLG01000006.1"/>
</dbReference>
<organism evidence="1 2">
    <name type="scientific">Streptomyces pacificus</name>
    <dbReference type="NCBI Taxonomy" id="2705029"/>
    <lineage>
        <taxon>Bacteria</taxon>
        <taxon>Bacillati</taxon>
        <taxon>Actinomycetota</taxon>
        <taxon>Actinomycetes</taxon>
        <taxon>Kitasatosporales</taxon>
        <taxon>Streptomycetaceae</taxon>
        <taxon>Streptomyces</taxon>
    </lineage>
</organism>
<name>A0A6A0AW35_9ACTN</name>
<accession>A0A6A0AW35</accession>
<dbReference type="Proteomes" id="UP000484988">
    <property type="component" value="Unassembled WGS sequence"/>
</dbReference>
<keyword evidence="2" id="KW-1185">Reference proteome</keyword>
<protein>
    <submittedName>
        <fullName evidence="1">Uncharacterized protein</fullName>
    </submittedName>
</protein>
<dbReference type="AlphaFoldDB" id="A0A6A0AW35"/>
<comment type="caution">
    <text evidence="1">The sequence shown here is derived from an EMBL/GenBank/DDBJ whole genome shotgun (WGS) entry which is preliminary data.</text>
</comment>
<gene>
    <name evidence="1" type="ORF">SCWH03_28030</name>
</gene>
<proteinExistence type="predicted"/>
<dbReference type="EMBL" id="BLLG01000006">
    <property type="protein sequence ID" value="GFH36573.1"/>
    <property type="molecule type" value="Genomic_DNA"/>
</dbReference>
<evidence type="ECO:0000313" key="2">
    <source>
        <dbReference type="Proteomes" id="UP000484988"/>
    </source>
</evidence>
<sequence>MTQTARALLTDAQFNDVRATILDHNPGMAPDLAGRILVDALAFLATAASSPGQALVPSRVVDEGWHALILHTSVYYGLCSRLGSFVHHLPERPDPGRHDEAVIERTIARIEAAGFTVDRDLWRGPADTLVSVAAECQHSDDSGPIVTIPKPKG</sequence>